<dbReference type="Proteomes" id="UP000030661">
    <property type="component" value="Unassembled WGS sequence"/>
</dbReference>
<dbReference type="PROSITE" id="PS00059">
    <property type="entry name" value="ADH_ZINC"/>
    <property type="match status" value="1"/>
</dbReference>
<feature type="domain" description="Enoyl reductase (ER)" evidence="5">
    <location>
        <begin position="5"/>
        <end position="337"/>
    </location>
</feature>
<sequence>MLQIMMPAPLTFTMNEVPVPEVGDTQALIKIERLGICGSDMQIYHGKHKFMSYPIVLGHEGSGTLTKVGKAVQGFAVGDRVTIQPQNFCGRCYPCQQGLYNVCEHLSVMGVHETGMSSDYFVTEASKLLKLPDELSFDQGALIEPIAVATAVIRKVGGVNGAKVAVLGAGPIGNLVAQVANASGAKDVLITDINPKRLTIAEQCQIPHCVNSQEKDLATAIVDFFGANGADVIIDCAGIRQTISSAVQCARRGSRIAVVANFKTPVEIELVLLQRKEVTLYGIMMYLRQDFERAIQLVAQGKLHTQELVTNYFPVRHIQEAYQYVDDHFEDVMKVMLTFS</sequence>
<keyword evidence="1 4" id="KW-0479">Metal-binding</keyword>
<evidence type="ECO:0000256" key="3">
    <source>
        <dbReference type="ARBA" id="ARBA00023002"/>
    </source>
</evidence>
<keyword evidence="7" id="KW-1185">Reference proteome</keyword>
<reference evidence="6" key="1">
    <citation type="journal article" date="2015" name="PeerJ">
        <title>First genomic representation of candidate bacterial phylum KSB3 points to enhanced environmental sensing as a trigger of wastewater bulking.</title>
        <authorList>
            <person name="Sekiguchi Y."/>
            <person name="Ohashi A."/>
            <person name="Parks D.H."/>
            <person name="Yamauchi T."/>
            <person name="Tyson G.W."/>
            <person name="Hugenholtz P."/>
        </authorList>
    </citation>
    <scope>NUCLEOTIDE SEQUENCE [LARGE SCALE GENOMIC DNA]</scope>
</reference>
<dbReference type="InterPro" id="IPR013154">
    <property type="entry name" value="ADH-like_N"/>
</dbReference>
<dbReference type="GO" id="GO:0008270">
    <property type="term" value="F:zinc ion binding"/>
    <property type="evidence" value="ECO:0007669"/>
    <property type="project" value="InterPro"/>
</dbReference>
<dbReference type="InterPro" id="IPR050129">
    <property type="entry name" value="Zn_alcohol_dh"/>
</dbReference>
<dbReference type="GO" id="GO:0016491">
    <property type="term" value="F:oxidoreductase activity"/>
    <property type="evidence" value="ECO:0007669"/>
    <property type="project" value="UniProtKB-KW"/>
</dbReference>
<gene>
    <name evidence="6" type="ORF">U27_00373</name>
</gene>
<name>A0A081C7C1_VECG1</name>
<protein>
    <recommendedName>
        <fullName evidence="5">Enoyl reductase (ER) domain-containing protein</fullName>
    </recommendedName>
</protein>
<dbReference type="InterPro" id="IPR002328">
    <property type="entry name" value="ADH_Zn_CS"/>
</dbReference>
<organism evidence="6">
    <name type="scientific">Vecturithrix granuli</name>
    <dbReference type="NCBI Taxonomy" id="1499967"/>
    <lineage>
        <taxon>Bacteria</taxon>
        <taxon>Candidatus Moduliflexota</taxon>
        <taxon>Candidatus Vecturitrichia</taxon>
        <taxon>Candidatus Vecturitrichales</taxon>
        <taxon>Candidatus Vecturitrichaceae</taxon>
        <taxon>Candidatus Vecturithrix</taxon>
    </lineage>
</organism>
<keyword evidence="2 4" id="KW-0862">Zinc</keyword>
<dbReference type="InterPro" id="IPR036291">
    <property type="entry name" value="NAD(P)-bd_dom_sf"/>
</dbReference>
<dbReference type="InterPro" id="IPR011032">
    <property type="entry name" value="GroES-like_sf"/>
</dbReference>
<evidence type="ECO:0000259" key="5">
    <source>
        <dbReference type="SMART" id="SM00829"/>
    </source>
</evidence>
<comment type="similarity">
    <text evidence="4">Belongs to the zinc-containing alcohol dehydrogenase family.</text>
</comment>
<evidence type="ECO:0000256" key="1">
    <source>
        <dbReference type="ARBA" id="ARBA00022723"/>
    </source>
</evidence>
<proteinExistence type="inferred from homology"/>
<evidence type="ECO:0000256" key="4">
    <source>
        <dbReference type="RuleBase" id="RU361277"/>
    </source>
</evidence>
<dbReference type="Pfam" id="PF08240">
    <property type="entry name" value="ADH_N"/>
    <property type="match status" value="1"/>
</dbReference>
<evidence type="ECO:0000256" key="2">
    <source>
        <dbReference type="ARBA" id="ARBA00022833"/>
    </source>
</evidence>
<dbReference type="Gene3D" id="3.90.180.10">
    <property type="entry name" value="Medium-chain alcohol dehydrogenases, catalytic domain"/>
    <property type="match status" value="1"/>
</dbReference>
<dbReference type="SMART" id="SM00829">
    <property type="entry name" value="PKS_ER"/>
    <property type="match status" value="1"/>
</dbReference>
<comment type="cofactor">
    <cofactor evidence="4">
        <name>Zn(2+)</name>
        <dbReference type="ChEBI" id="CHEBI:29105"/>
    </cofactor>
</comment>
<dbReference type="PANTHER" id="PTHR43401">
    <property type="entry name" value="L-THREONINE 3-DEHYDROGENASE"/>
    <property type="match status" value="1"/>
</dbReference>
<dbReference type="EMBL" id="DF820473">
    <property type="protein sequence ID" value="GAK60476.1"/>
    <property type="molecule type" value="Genomic_DNA"/>
</dbReference>
<accession>A0A081C7C1</accession>
<dbReference type="InterPro" id="IPR020843">
    <property type="entry name" value="ER"/>
</dbReference>
<dbReference type="HOGENOM" id="CLU_026673_11_0_0"/>
<dbReference type="eggNOG" id="COG1063">
    <property type="taxonomic scope" value="Bacteria"/>
</dbReference>
<keyword evidence="3" id="KW-0560">Oxidoreductase</keyword>
<dbReference type="SUPFAM" id="SSF50129">
    <property type="entry name" value="GroES-like"/>
    <property type="match status" value="1"/>
</dbReference>
<dbReference type="Gene3D" id="3.40.50.720">
    <property type="entry name" value="NAD(P)-binding Rossmann-like Domain"/>
    <property type="match status" value="1"/>
</dbReference>
<evidence type="ECO:0000313" key="7">
    <source>
        <dbReference type="Proteomes" id="UP000030661"/>
    </source>
</evidence>
<dbReference type="InterPro" id="IPR013149">
    <property type="entry name" value="ADH-like_C"/>
</dbReference>
<dbReference type="Pfam" id="PF00107">
    <property type="entry name" value="ADH_zinc_N"/>
    <property type="match status" value="1"/>
</dbReference>
<dbReference type="SUPFAM" id="SSF51735">
    <property type="entry name" value="NAD(P)-binding Rossmann-fold domains"/>
    <property type="match status" value="1"/>
</dbReference>
<dbReference type="STRING" id="1499967.U27_00373"/>
<dbReference type="PANTHER" id="PTHR43401:SF2">
    <property type="entry name" value="L-THREONINE 3-DEHYDROGENASE"/>
    <property type="match status" value="1"/>
</dbReference>
<evidence type="ECO:0000313" key="6">
    <source>
        <dbReference type="EMBL" id="GAK60476.1"/>
    </source>
</evidence>
<dbReference type="AlphaFoldDB" id="A0A081C7C1"/>